<protein>
    <recommendedName>
        <fullName evidence="4 13">Homoserine kinase</fullName>
        <shortName evidence="13">HK</shortName>
        <shortName evidence="13">HSK</shortName>
        <ecNumber evidence="3 13">2.7.1.39</ecNumber>
    </recommendedName>
</protein>
<evidence type="ECO:0000256" key="13">
    <source>
        <dbReference type="HAMAP-Rule" id="MF_00384"/>
    </source>
</evidence>
<keyword evidence="10 13" id="KW-0067">ATP-binding</keyword>
<keyword evidence="17" id="KW-1185">Reference proteome</keyword>
<dbReference type="InterPro" id="IPR020568">
    <property type="entry name" value="Ribosomal_Su5_D2-typ_SF"/>
</dbReference>
<dbReference type="InterPro" id="IPR036554">
    <property type="entry name" value="GHMP_kinase_C_sf"/>
</dbReference>
<evidence type="ECO:0000259" key="14">
    <source>
        <dbReference type="Pfam" id="PF00288"/>
    </source>
</evidence>
<dbReference type="Gene3D" id="3.30.230.10">
    <property type="match status" value="1"/>
</dbReference>
<dbReference type="EMBL" id="FNJM01000008">
    <property type="protein sequence ID" value="SDP57508.1"/>
    <property type="molecule type" value="Genomic_DNA"/>
</dbReference>
<dbReference type="OrthoDB" id="9769912at2"/>
<evidence type="ECO:0000256" key="3">
    <source>
        <dbReference type="ARBA" id="ARBA00012078"/>
    </source>
</evidence>
<evidence type="ECO:0000256" key="1">
    <source>
        <dbReference type="ARBA" id="ARBA00005015"/>
    </source>
</evidence>
<dbReference type="Proteomes" id="UP000198597">
    <property type="component" value="Unassembled WGS sequence"/>
</dbReference>
<evidence type="ECO:0000256" key="2">
    <source>
        <dbReference type="ARBA" id="ARBA00007370"/>
    </source>
</evidence>
<keyword evidence="8 13" id="KW-0547">Nucleotide-binding</keyword>
<keyword evidence="7 13" id="KW-0791">Threonine biosynthesis</keyword>
<keyword evidence="13" id="KW-0963">Cytoplasm</keyword>
<accession>A0A1H0TV08</accession>
<evidence type="ECO:0000259" key="15">
    <source>
        <dbReference type="Pfam" id="PF08544"/>
    </source>
</evidence>
<proteinExistence type="inferred from homology"/>
<keyword evidence="5 13" id="KW-0028">Amino-acid biosynthesis</keyword>
<dbReference type="InterPro" id="IPR000870">
    <property type="entry name" value="Homoserine_kinase"/>
</dbReference>
<dbReference type="GO" id="GO:0004413">
    <property type="term" value="F:homoserine kinase activity"/>
    <property type="evidence" value="ECO:0007669"/>
    <property type="project" value="UniProtKB-UniRule"/>
</dbReference>
<sequence length="298" mass="32988">MIRVRVPATSANMGPGFDSLGIAFDLYNEYEISEVDTGLVFEGIPEEFCNTKNIIYEAMMKCFEKANYKAKGLKIKVIKQGVPISRGLGSSSSCIVAGLVAANCIAENKFSKDELFNIGVEMEGHPDNVAPAMFGDMVVAIIDNGRSLYNKVHIKPGISFIGLIPDFRLSTKEAREILPREISLKQGVYNVGRAALMVSCFSTGNYELLKYACDDMFHQNYRSKLINHYDEVYNKSYELGAVGCFLSGAGPTIMTMIKDDNKDFLIGIKKYLKNNNINWDVVELKVDNPGAVILKGEN</sequence>
<evidence type="ECO:0000256" key="4">
    <source>
        <dbReference type="ARBA" id="ARBA00017858"/>
    </source>
</evidence>
<dbReference type="PANTHER" id="PTHR20861">
    <property type="entry name" value="HOMOSERINE/4-DIPHOSPHOCYTIDYL-2-C-METHYL-D-ERYTHRITOL KINASE"/>
    <property type="match status" value="1"/>
</dbReference>
<dbReference type="SUPFAM" id="SSF54211">
    <property type="entry name" value="Ribosomal protein S5 domain 2-like"/>
    <property type="match status" value="1"/>
</dbReference>
<evidence type="ECO:0000256" key="11">
    <source>
        <dbReference type="ARBA" id="ARBA00049375"/>
    </source>
</evidence>
<reference evidence="16 17" key="1">
    <citation type="submission" date="2016-10" db="EMBL/GenBank/DDBJ databases">
        <authorList>
            <person name="de Groot N.N."/>
        </authorList>
    </citation>
    <scope>NUCLEOTIDE SEQUENCE [LARGE SCALE GENOMIC DNA]</scope>
    <source>
        <strain evidence="16 17">DSM 12272</strain>
    </source>
</reference>
<dbReference type="SUPFAM" id="SSF55060">
    <property type="entry name" value="GHMP Kinase, C-terminal domain"/>
    <property type="match status" value="1"/>
</dbReference>
<dbReference type="InterPro" id="IPR014721">
    <property type="entry name" value="Ribsml_uS5_D2-typ_fold_subgr"/>
</dbReference>
<dbReference type="Pfam" id="PF08544">
    <property type="entry name" value="GHMP_kinases_C"/>
    <property type="match status" value="1"/>
</dbReference>
<comment type="pathway">
    <text evidence="1 13">Amino-acid biosynthesis; L-threonine biosynthesis; L-threonine from L-aspartate: step 4/5.</text>
</comment>
<feature type="domain" description="GHMP kinase N-terminal" evidence="14">
    <location>
        <begin position="53"/>
        <end position="135"/>
    </location>
</feature>
<dbReference type="PANTHER" id="PTHR20861:SF1">
    <property type="entry name" value="HOMOSERINE KINASE"/>
    <property type="match status" value="1"/>
</dbReference>
<dbReference type="PIRSF" id="PIRSF000676">
    <property type="entry name" value="Homoser_kin"/>
    <property type="match status" value="1"/>
</dbReference>
<evidence type="ECO:0000256" key="5">
    <source>
        <dbReference type="ARBA" id="ARBA00022605"/>
    </source>
</evidence>
<dbReference type="InterPro" id="IPR006203">
    <property type="entry name" value="GHMP_knse_ATP-bd_CS"/>
</dbReference>
<dbReference type="Pfam" id="PF00288">
    <property type="entry name" value="GHMP_kinases_N"/>
    <property type="match status" value="1"/>
</dbReference>
<evidence type="ECO:0000256" key="6">
    <source>
        <dbReference type="ARBA" id="ARBA00022679"/>
    </source>
</evidence>
<evidence type="ECO:0000256" key="7">
    <source>
        <dbReference type="ARBA" id="ARBA00022697"/>
    </source>
</evidence>
<evidence type="ECO:0000256" key="9">
    <source>
        <dbReference type="ARBA" id="ARBA00022777"/>
    </source>
</evidence>
<dbReference type="Gene3D" id="3.30.70.890">
    <property type="entry name" value="GHMP kinase, C-terminal domain"/>
    <property type="match status" value="1"/>
</dbReference>
<dbReference type="AlphaFoldDB" id="A0A1H0TV08"/>
<feature type="binding site" evidence="13">
    <location>
        <begin position="83"/>
        <end position="93"/>
    </location>
    <ligand>
        <name>ATP</name>
        <dbReference type="ChEBI" id="CHEBI:30616"/>
    </ligand>
</feature>
<dbReference type="GO" id="GO:0005524">
    <property type="term" value="F:ATP binding"/>
    <property type="evidence" value="ECO:0007669"/>
    <property type="project" value="UniProtKB-UniRule"/>
</dbReference>
<dbReference type="STRING" id="94869.SAMN04488529_10855"/>
<dbReference type="UniPathway" id="UPA00050">
    <property type="reaction ID" value="UER00064"/>
</dbReference>
<organism evidence="16 17">
    <name type="scientific">Clostridium gasigenes</name>
    <dbReference type="NCBI Taxonomy" id="94869"/>
    <lineage>
        <taxon>Bacteria</taxon>
        <taxon>Bacillati</taxon>
        <taxon>Bacillota</taxon>
        <taxon>Clostridia</taxon>
        <taxon>Eubacteriales</taxon>
        <taxon>Clostridiaceae</taxon>
        <taxon>Clostridium</taxon>
    </lineage>
</organism>
<name>A0A1H0TV08_9CLOT</name>
<comment type="function">
    <text evidence="12 13">Catalyzes the ATP-dependent phosphorylation of L-homoserine to L-homoserine phosphate.</text>
</comment>
<evidence type="ECO:0000313" key="17">
    <source>
        <dbReference type="Proteomes" id="UP000198597"/>
    </source>
</evidence>
<dbReference type="RefSeq" id="WP_089970607.1">
    <property type="nucleotide sequence ID" value="NZ_FNJM01000008.1"/>
</dbReference>
<dbReference type="InterPro" id="IPR013750">
    <property type="entry name" value="GHMP_kinase_C_dom"/>
</dbReference>
<dbReference type="GO" id="GO:0005737">
    <property type="term" value="C:cytoplasm"/>
    <property type="evidence" value="ECO:0007669"/>
    <property type="project" value="UniProtKB-SubCell"/>
</dbReference>
<dbReference type="PRINTS" id="PR00958">
    <property type="entry name" value="HOMSERKINASE"/>
</dbReference>
<evidence type="ECO:0000256" key="8">
    <source>
        <dbReference type="ARBA" id="ARBA00022741"/>
    </source>
</evidence>
<comment type="similarity">
    <text evidence="2 13">Belongs to the GHMP kinase family. Homoserine kinase subfamily.</text>
</comment>
<dbReference type="InterPro" id="IPR006204">
    <property type="entry name" value="GHMP_kinase_N_dom"/>
</dbReference>
<evidence type="ECO:0000313" key="16">
    <source>
        <dbReference type="EMBL" id="SDP57508.1"/>
    </source>
</evidence>
<keyword evidence="9 13" id="KW-0418">Kinase</keyword>
<gene>
    <name evidence="13" type="primary">thrB</name>
    <name evidence="16" type="ORF">SAMN04488529_10855</name>
</gene>
<comment type="catalytic activity">
    <reaction evidence="11 13">
        <text>L-homoserine + ATP = O-phospho-L-homoserine + ADP + H(+)</text>
        <dbReference type="Rhea" id="RHEA:13985"/>
        <dbReference type="ChEBI" id="CHEBI:15378"/>
        <dbReference type="ChEBI" id="CHEBI:30616"/>
        <dbReference type="ChEBI" id="CHEBI:57476"/>
        <dbReference type="ChEBI" id="CHEBI:57590"/>
        <dbReference type="ChEBI" id="CHEBI:456216"/>
        <dbReference type="EC" id="2.7.1.39"/>
    </reaction>
</comment>
<evidence type="ECO:0000256" key="10">
    <source>
        <dbReference type="ARBA" id="ARBA00022840"/>
    </source>
</evidence>
<dbReference type="PROSITE" id="PS00627">
    <property type="entry name" value="GHMP_KINASES_ATP"/>
    <property type="match status" value="1"/>
</dbReference>
<feature type="domain" description="GHMP kinase C-terminal" evidence="15">
    <location>
        <begin position="208"/>
        <end position="261"/>
    </location>
</feature>
<dbReference type="NCBIfam" id="TIGR00191">
    <property type="entry name" value="thrB"/>
    <property type="match status" value="1"/>
</dbReference>
<dbReference type="GO" id="GO:0009088">
    <property type="term" value="P:threonine biosynthetic process"/>
    <property type="evidence" value="ECO:0007669"/>
    <property type="project" value="UniProtKB-UniRule"/>
</dbReference>
<comment type="subcellular location">
    <subcellularLocation>
        <location evidence="13">Cytoplasm</location>
    </subcellularLocation>
</comment>
<evidence type="ECO:0000256" key="12">
    <source>
        <dbReference type="ARBA" id="ARBA00049954"/>
    </source>
</evidence>
<dbReference type="EC" id="2.7.1.39" evidence="3 13"/>
<keyword evidence="6 13" id="KW-0808">Transferase</keyword>
<dbReference type="HAMAP" id="MF_00384">
    <property type="entry name" value="Homoser_kinase"/>
    <property type="match status" value="1"/>
</dbReference>